<dbReference type="Gene3D" id="1.25.10.10">
    <property type="entry name" value="Leucine-rich Repeat Variant"/>
    <property type="match status" value="8"/>
</dbReference>
<dbReference type="InterPro" id="IPR016024">
    <property type="entry name" value="ARM-type_fold"/>
</dbReference>
<dbReference type="PROSITE" id="PS50176">
    <property type="entry name" value="ARM_REPEAT"/>
    <property type="match status" value="7"/>
</dbReference>
<dbReference type="InterPro" id="IPR011989">
    <property type="entry name" value="ARM-like"/>
</dbReference>
<feature type="repeat" description="ARM" evidence="2">
    <location>
        <begin position="341"/>
        <end position="384"/>
    </location>
</feature>
<feature type="repeat" description="ARM" evidence="2">
    <location>
        <begin position="438"/>
        <end position="481"/>
    </location>
</feature>
<sequence length="1232" mass="125632">MVSQLDISHAPHGTEADLPTSGRGGNLEGPPGPQNEGSSGRGDWDDEENALIPTPPLLSPRGPTTPRTVPQSPRALAGSSAEQQPHRAGAAGTLYRNTSGGVGRYLAEASANGHSSNGGHYGADQKGAELKGPQFEVELRAVPAAAENGEVLKADGQLSDDEDAALKRTIAALVLNLRGIDPEIRESGLDMLCRLALRRDCKDKVREVAGEGLMRLVRFLDPMYSDKGERLRSKAAATIAHLATENEANAEAIVRLGGVEALATVMGPDSEPVLAGAAMQALTTLAGHVSARLAVLRDSSLLATIAKCLRPGADHNLVEAALWLFSTAVQGDASAQKQGLAALPDVVRLLDTGASSSVTAAAAAALTGLVAGNAQAQAAAHNTGALPKLIRMLEVAMPETGPLTEATVLPVAAERAVWAIAELAAGCPDNQELVRQLHGIAPLVWLLDGPADSMITIGAAGALCNLAEGNPENQAAISCTGALDAFPRLLREGLASHSFIVEVVAWCMQHLAQGCPDAREAMREAGALPPLVAVLDSGSPQSARAAWAVCNLAIDCPVNRAAFREAGALPRLVHMLSSGDESSLTAAAVWALLQLAGDSPENKKAIAAAGAVPIFVRLLQSKNELVAEGASEAMLHIVTPSQQEGGPAQAPSHAALRAAGAIPTLLKLVEGSPDKASAVTALGTLQNLAAESAANKDAIREAGGIPVLINILETAPDTPAADVAVEALANLMASCTANREAVRAARGVPVLVRLLGAGPWKDITERATCAIAELVHTCPENQTQVVREGGTAALIALLKAGPNHPLTPHAARALQALACRHPEAQEAIIKEGGVEALVRLLEGGPVSAGTAAAVWALMELCVRNPAGQQAVMLHGGLQQVIGLLGSGPHMPITGAAAWALFSATQSNTATRDAAFAAGALDPLLLLVEGSGAQAAVEGALSSLANLADGCPEVRRAAGDAGAIELLVTCLQSAQNGKATLRMAELAAHALRMLAFDDVGNQDAARAAGALPLLTAQLDPAGSGAHRGDERKARRENAALAAVRAIHALGRSNVANQDALLAEGAVQQLVACAVRAADKPVAEYAASALLVLSHNHPGVKAAVAACGGVAALVGLIARRLADDRAAESAAGALANLAHGSAGNAAAIAEAGGVAPLVALLGAPADRKTPEWAALTIQYTAQHHKPSQASFRKASAVPALTRLVGLGPGNAAAVAAARALLVLSYDYEKLLHWL</sequence>
<evidence type="ECO:0008006" key="6">
    <source>
        <dbReference type="Google" id="ProtNLM"/>
    </source>
</evidence>
<dbReference type="EMBL" id="JALJOT010000012">
    <property type="protein sequence ID" value="KAK9904709.1"/>
    <property type="molecule type" value="Genomic_DNA"/>
</dbReference>
<evidence type="ECO:0000313" key="5">
    <source>
        <dbReference type="Proteomes" id="UP001491310"/>
    </source>
</evidence>
<dbReference type="PANTHER" id="PTHR23315">
    <property type="entry name" value="U BOX DOMAIN-CONTAINING"/>
    <property type="match status" value="1"/>
</dbReference>
<dbReference type="SUPFAM" id="SSF48371">
    <property type="entry name" value="ARM repeat"/>
    <property type="match status" value="4"/>
</dbReference>
<feature type="repeat" description="ARM" evidence="2">
    <location>
        <begin position="660"/>
        <end position="703"/>
    </location>
</feature>
<protein>
    <recommendedName>
        <fullName evidence="6">ARM repeat-containing protein</fullName>
    </recommendedName>
</protein>
<evidence type="ECO:0000256" key="3">
    <source>
        <dbReference type="SAM" id="MobiDB-lite"/>
    </source>
</evidence>
<keyword evidence="5" id="KW-1185">Reference proteome</keyword>
<proteinExistence type="predicted"/>
<keyword evidence="1" id="KW-0833">Ubl conjugation pathway</keyword>
<name>A0ABR2YFX1_9CHLO</name>
<evidence type="ECO:0000256" key="1">
    <source>
        <dbReference type="ARBA" id="ARBA00022786"/>
    </source>
</evidence>
<feature type="repeat" description="ARM" evidence="2">
    <location>
        <begin position="789"/>
        <end position="833"/>
    </location>
</feature>
<dbReference type="Proteomes" id="UP001491310">
    <property type="component" value="Unassembled WGS sequence"/>
</dbReference>
<dbReference type="InterPro" id="IPR000225">
    <property type="entry name" value="Armadillo"/>
</dbReference>
<dbReference type="SMART" id="SM00185">
    <property type="entry name" value="ARM"/>
    <property type="match status" value="23"/>
</dbReference>
<feature type="repeat" description="ARM" evidence="2">
    <location>
        <begin position="961"/>
        <end position="1008"/>
    </location>
</feature>
<dbReference type="PANTHER" id="PTHR23315:SF7">
    <property type="entry name" value="U-BOX DOMAIN-CONTAINING PROTEIN 4"/>
    <property type="match status" value="1"/>
</dbReference>
<feature type="region of interest" description="Disordered" evidence="3">
    <location>
        <begin position="1"/>
        <end position="95"/>
    </location>
</feature>
<accession>A0ABR2YFX1</accession>
<evidence type="ECO:0000313" key="4">
    <source>
        <dbReference type="EMBL" id="KAK9904709.1"/>
    </source>
</evidence>
<feature type="repeat" description="ARM" evidence="2">
    <location>
        <begin position="1106"/>
        <end position="1150"/>
    </location>
</feature>
<dbReference type="Pfam" id="PF00514">
    <property type="entry name" value="Arm"/>
    <property type="match status" value="5"/>
</dbReference>
<reference evidence="4 5" key="1">
    <citation type="journal article" date="2024" name="Nat. Commun.">
        <title>Phylogenomics reveals the evolutionary origins of lichenization in chlorophyte algae.</title>
        <authorList>
            <person name="Puginier C."/>
            <person name="Libourel C."/>
            <person name="Otte J."/>
            <person name="Skaloud P."/>
            <person name="Haon M."/>
            <person name="Grisel S."/>
            <person name="Petersen M."/>
            <person name="Berrin J.G."/>
            <person name="Delaux P.M."/>
            <person name="Dal Grande F."/>
            <person name="Keller J."/>
        </authorList>
    </citation>
    <scope>NUCLEOTIDE SEQUENCE [LARGE SCALE GENOMIC DNA]</scope>
    <source>
        <strain evidence="4 5">SAG 216-7</strain>
    </source>
</reference>
<organism evidence="4 5">
    <name type="scientific">Coccomyxa subellipsoidea</name>
    <dbReference type="NCBI Taxonomy" id="248742"/>
    <lineage>
        <taxon>Eukaryota</taxon>
        <taxon>Viridiplantae</taxon>
        <taxon>Chlorophyta</taxon>
        <taxon>core chlorophytes</taxon>
        <taxon>Trebouxiophyceae</taxon>
        <taxon>Trebouxiophyceae incertae sedis</taxon>
        <taxon>Coccomyxaceae</taxon>
        <taxon>Coccomyxa</taxon>
    </lineage>
</organism>
<comment type="caution">
    <text evidence="4">The sequence shown here is derived from an EMBL/GenBank/DDBJ whole genome shotgun (WGS) entry which is preliminary data.</text>
</comment>
<evidence type="ECO:0000256" key="2">
    <source>
        <dbReference type="PROSITE-ProRule" id="PRU00259"/>
    </source>
</evidence>
<gene>
    <name evidence="4" type="ORF">WJX75_001034</name>
</gene>
<feature type="repeat" description="ARM" evidence="2">
    <location>
        <begin position="567"/>
        <end position="610"/>
    </location>
</feature>